<dbReference type="GO" id="GO:0006430">
    <property type="term" value="P:lysyl-tRNA aminoacylation"/>
    <property type="evidence" value="ECO:0007669"/>
    <property type="project" value="TreeGrafter"/>
</dbReference>
<dbReference type="InterPro" id="IPR012340">
    <property type="entry name" value="NA-bd_OB-fold"/>
</dbReference>
<dbReference type="GO" id="GO:0000049">
    <property type="term" value="F:tRNA binding"/>
    <property type="evidence" value="ECO:0007669"/>
    <property type="project" value="TreeGrafter"/>
</dbReference>
<evidence type="ECO:0000313" key="3">
    <source>
        <dbReference type="Proteomes" id="UP000436088"/>
    </source>
</evidence>
<organism evidence="2 3">
    <name type="scientific">Hibiscus syriacus</name>
    <name type="common">Rose of Sharon</name>
    <dbReference type="NCBI Taxonomy" id="106335"/>
    <lineage>
        <taxon>Eukaryota</taxon>
        <taxon>Viridiplantae</taxon>
        <taxon>Streptophyta</taxon>
        <taxon>Embryophyta</taxon>
        <taxon>Tracheophyta</taxon>
        <taxon>Spermatophyta</taxon>
        <taxon>Magnoliopsida</taxon>
        <taxon>eudicotyledons</taxon>
        <taxon>Gunneridae</taxon>
        <taxon>Pentapetalae</taxon>
        <taxon>rosids</taxon>
        <taxon>malvids</taxon>
        <taxon>Malvales</taxon>
        <taxon>Malvaceae</taxon>
        <taxon>Malvoideae</taxon>
        <taxon>Hibiscus</taxon>
    </lineage>
</organism>
<gene>
    <name evidence="2" type="ORF">F3Y22_tig00113123pilonHSYRG00277</name>
</gene>
<comment type="caution">
    <text evidence="2">The sequence shown here is derived from an EMBL/GenBank/DDBJ whole genome shotgun (WGS) entry which is preliminary data.</text>
</comment>
<accession>A0A6A2WR44</accession>
<dbReference type="EMBL" id="VEPZ02001692">
    <property type="protein sequence ID" value="KAE8663088.1"/>
    <property type="molecule type" value="Genomic_DNA"/>
</dbReference>
<dbReference type="GO" id="GO:0005829">
    <property type="term" value="C:cytosol"/>
    <property type="evidence" value="ECO:0007669"/>
    <property type="project" value="TreeGrafter"/>
</dbReference>
<dbReference type="AlphaFoldDB" id="A0A6A2WR44"/>
<evidence type="ECO:0000256" key="1">
    <source>
        <dbReference type="ARBA" id="ARBA00022741"/>
    </source>
</evidence>
<dbReference type="SUPFAM" id="SSF50249">
    <property type="entry name" value="Nucleic acid-binding proteins"/>
    <property type="match status" value="1"/>
</dbReference>
<evidence type="ECO:0000313" key="2">
    <source>
        <dbReference type="EMBL" id="KAE8663088.1"/>
    </source>
</evidence>
<keyword evidence="1" id="KW-0547">Nucleotide-binding</keyword>
<keyword evidence="3" id="KW-1185">Reference proteome</keyword>
<sequence length="89" mass="9624">MSIVEYIDEYGSLGNGEHIEEVAVSLAGRIMSKRASSSKLFFYDLHGGGAKVQVMADASKSGLDEDEFAKFHSTVKPMKPQDEPSAKGN</sequence>
<protein>
    <submittedName>
        <fullName evidence="2">Uncharacterized protein</fullName>
    </submittedName>
</protein>
<dbReference type="GO" id="GO:0004824">
    <property type="term" value="F:lysine-tRNA ligase activity"/>
    <property type="evidence" value="ECO:0007669"/>
    <property type="project" value="TreeGrafter"/>
</dbReference>
<dbReference type="Proteomes" id="UP000436088">
    <property type="component" value="Unassembled WGS sequence"/>
</dbReference>
<dbReference type="Gene3D" id="2.40.50.140">
    <property type="entry name" value="Nucleic acid-binding proteins"/>
    <property type="match status" value="1"/>
</dbReference>
<name>A0A6A2WR44_HIBSY</name>
<proteinExistence type="predicted"/>
<dbReference type="PANTHER" id="PTHR42918">
    <property type="entry name" value="LYSYL-TRNA SYNTHETASE"/>
    <property type="match status" value="1"/>
</dbReference>
<dbReference type="PANTHER" id="PTHR42918:SF9">
    <property type="entry name" value="LYSINE--TRNA LIGASE"/>
    <property type="match status" value="1"/>
</dbReference>
<reference evidence="2" key="1">
    <citation type="submission" date="2019-09" db="EMBL/GenBank/DDBJ databases">
        <title>Draft genome information of white flower Hibiscus syriacus.</title>
        <authorList>
            <person name="Kim Y.-M."/>
        </authorList>
    </citation>
    <scope>NUCLEOTIDE SEQUENCE [LARGE SCALE GENOMIC DNA]</scope>
    <source>
        <strain evidence="2">YM2019G1</strain>
    </source>
</reference>